<feature type="non-terminal residue" evidence="7">
    <location>
        <position position="1"/>
    </location>
</feature>
<sequence length="620" mass="69908">DVQSHHERQFELHRNPGILVDILLRWLSREGERATIELLQERLSKGKDSVRYFRYRDRDRDTDFRYPRESFLKDLKDTLRRSHLAPNTKIVVLDPAYSSKICSPLPTPSSSQSIDSKQEETALMGRKPVYNFDNESYIVIGGRNDLTTTFGIKVNDTDGGDLEGYIPWKRIIGHGRPYRKVSTKLIISEEMLSIMPRTAIIFLSPPRDATSTEEKYRACELNCLNEILNEITTNFVHIKTFKIDWLRQLIIYDMNFPVLKFLANADSVLCNFVLDNPQNIAEGMMYPNAFRCLEDRTDRYFKRFQQIGPQITFYTRIKNMLSWLGGYGVKVGGQTVKVALLDTGVNLDMLPDQRCFTSKMKTANDGNLVACVDDSDVQHGTKVGYILSRTCHPCTKILPIKVLDSQGQGDLATITRGLHHAKEYDAQIINCSFNFKVTNEVAILLITNVFNEYYNQCNGKVLPVISAGNSSNPDVLPPGHLNSVISVGALTWDRTWCEFSSGKCAADVATFGENLILRLNRQEPCTEFGTSLTASAVSGLLTRLVSEWPELIEFPKAKELLVGNADNVEQCASHPVCQKMLNPNRAYTAAEARVHYPAANESVGFVAVDLRGAFQDMFDP</sequence>
<dbReference type="EMBL" id="LNIX01000039">
    <property type="protein sequence ID" value="OXA39288.1"/>
    <property type="molecule type" value="Genomic_DNA"/>
</dbReference>
<protein>
    <submittedName>
        <fullName evidence="7">Intracellular serine protease</fullName>
    </submittedName>
</protein>
<reference evidence="7 8" key="1">
    <citation type="submission" date="2015-12" db="EMBL/GenBank/DDBJ databases">
        <title>The genome of Folsomia candida.</title>
        <authorList>
            <person name="Faddeeva A."/>
            <person name="Derks M.F."/>
            <person name="Anvar Y."/>
            <person name="Smit S."/>
            <person name="Van Straalen N."/>
            <person name="Roelofs D."/>
        </authorList>
    </citation>
    <scope>NUCLEOTIDE SEQUENCE [LARGE SCALE GENOMIC DNA]</scope>
    <source>
        <strain evidence="7 8">VU population</strain>
        <tissue evidence="7">Whole body</tissue>
    </source>
</reference>
<proteinExistence type="inferred from homology"/>
<dbReference type="Proteomes" id="UP000198287">
    <property type="component" value="Unassembled WGS sequence"/>
</dbReference>
<evidence type="ECO:0000256" key="5">
    <source>
        <dbReference type="PROSITE-ProRule" id="PRU01240"/>
    </source>
</evidence>
<dbReference type="PANTHER" id="PTHR43806">
    <property type="entry name" value="PEPTIDASE S8"/>
    <property type="match status" value="1"/>
</dbReference>
<dbReference type="SUPFAM" id="SSF52743">
    <property type="entry name" value="Subtilisin-like"/>
    <property type="match status" value="1"/>
</dbReference>
<keyword evidence="8" id="KW-1185">Reference proteome</keyword>
<feature type="domain" description="Peptidase S8/S53" evidence="6">
    <location>
        <begin position="333"/>
        <end position="568"/>
    </location>
</feature>
<feature type="active site" description="Charge relay system" evidence="5">
    <location>
        <position position="379"/>
    </location>
</feature>
<evidence type="ECO:0000256" key="1">
    <source>
        <dbReference type="ARBA" id="ARBA00011073"/>
    </source>
</evidence>
<evidence type="ECO:0000259" key="6">
    <source>
        <dbReference type="Pfam" id="PF00082"/>
    </source>
</evidence>
<evidence type="ECO:0000313" key="7">
    <source>
        <dbReference type="EMBL" id="OXA39288.1"/>
    </source>
</evidence>
<dbReference type="GO" id="GO:0004252">
    <property type="term" value="F:serine-type endopeptidase activity"/>
    <property type="evidence" value="ECO:0007669"/>
    <property type="project" value="UniProtKB-UniRule"/>
</dbReference>
<evidence type="ECO:0000256" key="4">
    <source>
        <dbReference type="ARBA" id="ARBA00022825"/>
    </source>
</evidence>
<feature type="active site" description="Charge relay system" evidence="5">
    <location>
        <position position="342"/>
    </location>
</feature>
<dbReference type="InterPro" id="IPR050131">
    <property type="entry name" value="Peptidase_S8_subtilisin-like"/>
</dbReference>
<comment type="caution">
    <text evidence="7">The sequence shown here is derived from an EMBL/GenBank/DDBJ whole genome shotgun (WGS) entry which is preliminary data.</text>
</comment>
<dbReference type="PROSITE" id="PS51892">
    <property type="entry name" value="SUBTILASE"/>
    <property type="match status" value="1"/>
</dbReference>
<keyword evidence="2 5" id="KW-0645">Protease</keyword>
<keyword evidence="3 5" id="KW-0378">Hydrolase</keyword>
<feature type="active site" description="Charge relay system" evidence="5">
    <location>
        <position position="531"/>
    </location>
</feature>
<dbReference type="Pfam" id="PF00082">
    <property type="entry name" value="Peptidase_S8"/>
    <property type="match status" value="1"/>
</dbReference>
<gene>
    <name evidence="7" type="ORF">Fcan01_25976</name>
</gene>
<name>A0A226D379_FOLCA</name>
<evidence type="ECO:0000256" key="3">
    <source>
        <dbReference type="ARBA" id="ARBA00022801"/>
    </source>
</evidence>
<dbReference type="InterPro" id="IPR036852">
    <property type="entry name" value="Peptidase_S8/S53_dom_sf"/>
</dbReference>
<keyword evidence="4 5" id="KW-0720">Serine protease</keyword>
<comment type="similarity">
    <text evidence="1 5">Belongs to the peptidase S8 family.</text>
</comment>
<dbReference type="CDD" id="cd00306">
    <property type="entry name" value="Peptidases_S8_S53"/>
    <property type="match status" value="1"/>
</dbReference>
<evidence type="ECO:0000256" key="2">
    <source>
        <dbReference type="ARBA" id="ARBA00022670"/>
    </source>
</evidence>
<accession>A0A226D379</accession>
<organism evidence="7 8">
    <name type="scientific">Folsomia candida</name>
    <name type="common">Springtail</name>
    <dbReference type="NCBI Taxonomy" id="158441"/>
    <lineage>
        <taxon>Eukaryota</taxon>
        <taxon>Metazoa</taxon>
        <taxon>Ecdysozoa</taxon>
        <taxon>Arthropoda</taxon>
        <taxon>Hexapoda</taxon>
        <taxon>Collembola</taxon>
        <taxon>Entomobryomorpha</taxon>
        <taxon>Isotomoidea</taxon>
        <taxon>Isotomidae</taxon>
        <taxon>Proisotominae</taxon>
        <taxon>Folsomia</taxon>
    </lineage>
</organism>
<dbReference type="OrthoDB" id="206201at2759"/>
<dbReference type="PANTHER" id="PTHR43806:SF11">
    <property type="entry name" value="CEREVISIN-RELATED"/>
    <property type="match status" value="1"/>
</dbReference>
<dbReference type="InterPro" id="IPR000209">
    <property type="entry name" value="Peptidase_S8/S53_dom"/>
</dbReference>
<dbReference type="Gene3D" id="3.40.50.200">
    <property type="entry name" value="Peptidase S8/S53 domain"/>
    <property type="match status" value="1"/>
</dbReference>
<dbReference type="AlphaFoldDB" id="A0A226D379"/>
<evidence type="ECO:0000313" key="8">
    <source>
        <dbReference type="Proteomes" id="UP000198287"/>
    </source>
</evidence>
<dbReference type="GO" id="GO:0006508">
    <property type="term" value="P:proteolysis"/>
    <property type="evidence" value="ECO:0007669"/>
    <property type="project" value="UniProtKB-KW"/>
</dbReference>